<dbReference type="GO" id="GO:0016747">
    <property type="term" value="F:acyltransferase activity, transferring groups other than amino-acyl groups"/>
    <property type="evidence" value="ECO:0007669"/>
    <property type="project" value="InterPro"/>
</dbReference>
<dbReference type="AlphaFoldDB" id="A0A0A7ELX6"/>
<dbReference type="OrthoDB" id="9775804at2"/>
<evidence type="ECO:0000313" key="2">
    <source>
        <dbReference type="EMBL" id="AIY67609.1"/>
    </source>
</evidence>
<accession>A0A0A7ELX6</accession>
<dbReference type="InterPro" id="IPR016181">
    <property type="entry name" value="Acyl_CoA_acyltransferase"/>
</dbReference>
<dbReference type="HOGENOM" id="CLU_086503_7_1_6"/>
<reference evidence="2 3" key="1">
    <citation type="submission" date="2014-11" db="EMBL/GenBank/DDBJ databases">
        <title>Complete Genome Sequence of Pseudoalteromonas sp. Strain OCN003 Isolated from Kaneohe Bay, Oahu, Hawaii.</title>
        <authorList>
            <person name="Beurmann S."/>
            <person name="Videau P."/>
            <person name="Ushijima B."/>
            <person name="Smith A.M."/>
            <person name="Aeby G.S."/>
            <person name="Callahan S.M."/>
            <person name="Belcaid M."/>
        </authorList>
    </citation>
    <scope>NUCLEOTIDE SEQUENCE [LARGE SCALE GENOMIC DNA]</scope>
    <source>
        <strain evidence="2 3">OCN003</strain>
    </source>
</reference>
<dbReference type="PANTHER" id="PTHR43233">
    <property type="entry name" value="FAMILY N-ACETYLTRANSFERASE, PUTATIVE (AFU_ORTHOLOGUE AFUA_6G03350)-RELATED"/>
    <property type="match status" value="1"/>
</dbReference>
<dbReference type="EMBL" id="CP009889">
    <property type="protein sequence ID" value="AIY67609.1"/>
    <property type="molecule type" value="Genomic_DNA"/>
</dbReference>
<name>A0A0A7ELX6_9GAMM</name>
<dbReference type="RefSeq" id="WP_040136753.1">
    <property type="nucleotide sequence ID" value="NZ_CP009889.1"/>
</dbReference>
<dbReference type="InterPro" id="IPR053144">
    <property type="entry name" value="Acetyltransferase_Butenolide"/>
</dbReference>
<dbReference type="CDD" id="cd04301">
    <property type="entry name" value="NAT_SF"/>
    <property type="match status" value="1"/>
</dbReference>
<dbReference type="KEGG" id="pseo:OM33_21720"/>
<protein>
    <submittedName>
        <fullName evidence="2">Acetyltransferase</fullName>
    </submittedName>
</protein>
<dbReference type="Proteomes" id="UP000030341">
    <property type="component" value="Chromosome 2"/>
</dbReference>
<dbReference type="Gene3D" id="3.40.630.30">
    <property type="match status" value="1"/>
</dbReference>
<dbReference type="Pfam" id="PF13508">
    <property type="entry name" value="Acetyltransf_7"/>
    <property type="match status" value="1"/>
</dbReference>
<organism evidence="2 3">
    <name type="scientific">Pseudoalteromonas piratica</name>
    <dbReference type="NCBI Taxonomy" id="1348114"/>
    <lineage>
        <taxon>Bacteria</taxon>
        <taxon>Pseudomonadati</taxon>
        <taxon>Pseudomonadota</taxon>
        <taxon>Gammaproteobacteria</taxon>
        <taxon>Alteromonadales</taxon>
        <taxon>Pseudoalteromonadaceae</taxon>
        <taxon>Pseudoalteromonas</taxon>
    </lineage>
</organism>
<evidence type="ECO:0000313" key="3">
    <source>
        <dbReference type="Proteomes" id="UP000030341"/>
    </source>
</evidence>
<feature type="domain" description="N-acetyltransferase" evidence="1">
    <location>
        <begin position="2"/>
        <end position="136"/>
    </location>
</feature>
<evidence type="ECO:0000259" key="1">
    <source>
        <dbReference type="PROSITE" id="PS51186"/>
    </source>
</evidence>
<dbReference type="eggNOG" id="COG0454">
    <property type="taxonomic scope" value="Bacteria"/>
</dbReference>
<dbReference type="PANTHER" id="PTHR43233:SF1">
    <property type="entry name" value="FAMILY N-ACETYLTRANSFERASE, PUTATIVE (AFU_ORTHOLOGUE AFUA_6G03350)-RELATED"/>
    <property type="match status" value="1"/>
</dbReference>
<dbReference type="PROSITE" id="PS51186">
    <property type="entry name" value="GNAT"/>
    <property type="match status" value="1"/>
</dbReference>
<dbReference type="SUPFAM" id="SSF55729">
    <property type="entry name" value="Acyl-CoA N-acyltransferases (Nat)"/>
    <property type="match status" value="1"/>
</dbReference>
<gene>
    <name evidence="2" type="ORF">OM33_21720</name>
</gene>
<dbReference type="InterPro" id="IPR000182">
    <property type="entry name" value="GNAT_dom"/>
</dbReference>
<dbReference type="STRING" id="1348114.OM33_21720"/>
<keyword evidence="2" id="KW-0808">Transferase</keyword>
<keyword evidence="3" id="KW-1185">Reference proteome</keyword>
<sequence>MSFTKHYQAPNITDFMAIRNKVGWQNPAQSVVAKSLENSLFHICIEIDNTLVGYGRVVGDGAMYFYLLDIVVDPDFQSAGIGKSLMQEIERYLSKQITPGATVGLLAAHGKEAFYQQFGYQPRTGEPLGLGMCKFI</sequence>
<proteinExistence type="predicted"/>